<evidence type="ECO:0000313" key="1">
    <source>
        <dbReference type="EMBL" id="KAG5445576.1"/>
    </source>
</evidence>
<dbReference type="OrthoDB" id="10570968at2759"/>
<evidence type="ECO:0000313" key="2">
    <source>
        <dbReference type="Proteomes" id="UP000286415"/>
    </source>
</evidence>
<gene>
    <name evidence="1" type="ORF">CSKR_106917</name>
</gene>
<keyword evidence="2" id="KW-1185">Reference proteome</keyword>
<reference evidence="1 2" key="2">
    <citation type="journal article" date="2021" name="Genomics">
        <title>High-quality reference genome for Clonorchis sinensis.</title>
        <authorList>
            <person name="Young N.D."/>
            <person name="Stroehlein A.J."/>
            <person name="Kinkar L."/>
            <person name="Wang T."/>
            <person name="Sohn W.M."/>
            <person name="Chang B.C.H."/>
            <person name="Kaur P."/>
            <person name="Weisz D."/>
            <person name="Dudchenko O."/>
            <person name="Aiden E.L."/>
            <person name="Korhonen P.K."/>
            <person name="Gasser R.B."/>
        </authorList>
    </citation>
    <scope>NUCLEOTIDE SEQUENCE [LARGE SCALE GENOMIC DNA]</scope>
    <source>
        <strain evidence="1">Cs-k2</strain>
    </source>
</reference>
<reference evidence="1 2" key="1">
    <citation type="journal article" date="2018" name="Biotechnol. Adv.">
        <title>Improved genomic resources and new bioinformatic workflow for the carcinogenic parasite Clonorchis sinensis: Biotechnological implications.</title>
        <authorList>
            <person name="Wang D."/>
            <person name="Korhonen P.K."/>
            <person name="Gasser R.B."/>
            <person name="Young N.D."/>
        </authorList>
    </citation>
    <scope>NUCLEOTIDE SEQUENCE [LARGE SCALE GENOMIC DNA]</scope>
    <source>
        <strain evidence="1">Cs-k2</strain>
    </source>
</reference>
<dbReference type="Proteomes" id="UP000286415">
    <property type="component" value="Unassembled WGS sequence"/>
</dbReference>
<proteinExistence type="predicted"/>
<dbReference type="InParanoid" id="A0A3R7EYR9"/>
<comment type="caution">
    <text evidence="1">The sequence shown here is derived from an EMBL/GenBank/DDBJ whole genome shotgun (WGS) entry which is preliminary data.</text>
</comment>
<organism evidence="1 2">
    <name type="scientific">Clonorchis sinensis</name>
    <name type="common">Chinese liver fluke</name>
    <dbReference type="NCBI Taxonomy" id="79923"/>
    <lineage>
        <taxon>Eukaryota</taxon>
        <taxon>Metazoa</taxon>
        <taxon>Spiralia</taxon>
        <taxon>Lophotrochozoa</taxon>
        <taxon>Platyhelminthes</taxon>
        <taxon>Trematoda</taxon>
        <taxon>Digenea</taxon>
        <taxon>Opisthorchiida</taxon>
        <taxon>Opisthorchiata</taxon>
        <taxon>Opisthorchiidae</taxon>
        <taxon>Clonorchis</taxon>
    </lineage>
</organism>
<name>A0A3R7EYR9_CLOSI</name>
<dbReference type="EMBL" id="NIRI02000056">
    <property type="protein sequence ID" value="KAG5445576.1"/>
    <property type="molecule type" value="Genomic_DNA"/>
</dbReference>
<protein>
    <submittedName>
        <fullName evidence="1">Uncharacterized protein</fullName>
    </submittedName>
</protein>
<dbReference type="AlphaFoldDB" id="A0A3R7EYR9"/>
<accession>A0A3R7EYR9</accession>
<sequence length="108" mass="12512">MPLAQKPNHNVWREMQMHYYSYGTNHHMFQLPTWETRRLSQWVAEVRKPSHQGKVQSLRHGIDERDGCVQSANLLLGESVVQTRPTDFSYLDLGNLAVSKTSCFLRVA</sequence>